<evidence type="ECO:0000256" key="10">
    <source>
        <dbReference type="ARBA" id="ARBA00023077"/>
    </source>
</evidence>
<dbReference type="FunFam" id="2.170.130.10:FF:000001">
    <property type="entry name" value="Catecholate siderophore TonB-dependent receptor"/>
    <property type="match status" value="1"/>
</dbReference>
<protein>
    <submittedName>
        <fullName evidence="19">TonB-dependent siderophore receptor</fullName>
    </submittedName>
</protein>
<evidence type="ECO:0000256" key="1">
    <source>
        <dbReference type="ARBA" id="ARBA00004571"/>
    </source>
</evidence>
<keyword evidence="5" id="KW-0410">Iron transport</keyword>
<evidence type="ECO:0000256" key="8">
    <source>
        <dbReference type="ARBA" id="ARBA00023004"/>
    </source>
</evidence>
<dbReference type="PANTHER" id="PTHR32552:SF68">
    <property type="entry name" value="FERRICHROME OUTER MEMBRANE TRANSPORTER_PHAGE RECEPTOR"/>
    <property type="match status" value="1"/>
</dbReference>
<dbReference type="SUPFAM" id="SSF56935">
    <property type="entry name" value="Porins"/>
    <property type="match status" value="1"/>
</dbReference>
<dbReference type="GO" id="GO:0015344">
    <property type="term" value="F:siderophore uptake transmembrane transporter activity"/>
    <property type="evidence" value="ECO:0007669"/>
    <property type="project" value="TreeGrafter"/>
</dbReference>
<accession>A0A5J5FW00</accession>
<dbReference type="InterPro" id="IPR000531">
    <property type="entry name" value="Beta-barrel_TonB"/>
</dbReference>
<keyword evidence="7 16" id="KW-0732">Signal</keyword>
<keyword evidence="11 14" id="KW-0472">Membrane</keyword>
<evidence type="ECO:0000313" key="20">
    <source>
        <dbReference type="Proteomes" id="UP000335415"/>
    </source>
</evidence>
<keyword evidence="10 15" id="KW-0798">TonB box</keyword>
<dbReference type="GO" id="GO:0009279">
    <property type="term" value="C:cell outer membrane"/>
    <property type="evidence" value="ECO:0007669"/>
    <property type="project" value="UniProtKB-SubCell"/>
</dbReference>
<dbReference type="Pfam" id="PF00593">
    <property type="entry name" value="TonB_dep_Rec_b-barrel"/>
    <property type="match status" value="1"/>
</dbReference>
<keyword evidence="20" id="KW-1185">Reference proteome</keyword>
<dbReference type="FunFam" id="2.40.170.20:FF:000005">
    <property type="entry name" value="TonB-dependent siderophore receptor"/>
    <property type="match status" value="1"/>
</dbReference>
<dbReference type="GO" id="GO:0015891">
    <property type="term" value="P:siderophore transport"/>
    <property type="evidence" value="ECO:0007669"/>
    <property type="project" value="InterPro"/>
</dbReference>
<dbReference type="Proteomes" id="UP000335415">
    <property type="component" value="Unassembled WGS sequence"/>
</dbReference>
<feature type="domain" description="TonB-dependent receptor plug" evidence="18">
    <location>
        <begin position="76"/>
        <end position="177"/>
    </location>
</feature>
<dbReference type="EMBL" id="VYKJ01000010">
    <property type="protein sequence ID" value="KAA8997711.1"/>
    <property type="molecule type" value="Genomic_DNA"/>
</dbReference>
<feature type="chain" id="PRO_5023838564" evidence="16">
    <location>
        <begin position="35"/>
        <end position="724"/>
    </location>
</feature>
<keyword evidence="6 14" id="KW-0812">Transmembrane</keyword>
<evidence type="ECO:0000259" key="18">
    <source>
        <dbReference type="Pfam" id="PF07715"/>
    </source>
</evidence>
<dbReference type="Gene3D" id="2.170.130.10">
    <property type="entry name" value="TonB-dependent receptor, plug domain"/>
    <property type="match status" value="1"/>
</dbReference>
<evidence type="ECO:0000256" key="5">
    <source>
        <dbReference type="ARBA" id="ARBA00022496"/>
    </source>
</evidence>
<dbReference type="PROSITE" id="PS52016">
    <property type="entry name" value="TONB_DEPENDENT_REC_3"/>
    <property type="match status" value="1"/>
</dbReference>
<evidence type="ECO:0000256" key="15">
    <source>
        <dbReference type="RuleBase" id="RU003357"/>
    </source>
</evidence>
<evidence type="ECO:0000256" key="12">
    <source>
        <dbReference type="ARBA" id="ARBA00023170"/>
    </source>
</evidence>
<organism evidence="19 20">
    <name type="scientific">Affinibrenneria salicis</name>
    <dbReference type="NCBI Taxonomy" id="2590031"/>
    <lineage>
        <taxon>Bacteria</taxon>
        <taxon>Pseudomonadati</taxon>
        <taxon>Pseudomonadota</taxon>
        <taxon>Gammaproteobacteria</taxon>
        <taxon>Enterobacterales</taxon>
        <taxon>Pectobacteriaceae</taxon>
        <taxon>Affinibrenneria</taxon>
    </lineage>
</organism>
<evidence type="ECO:0000256" key="3">
    <source>
        <dbReference type="ARBA" id="ARBA00022448"/>
    </source>
</evidence>
<dbReference type="Gene3D" id="2.40.170.20">
    <property type="entry name" value="TonB-dependent receptor, beta-barrel domain"/>
    <property type="match status" value="1"/>
</dbReference>
<keyword evidence="4 14" id="KW-1134">Transmembrane beta strand</keyword>
<gene>
    <name evidence="19" type="ORF">FJU30_18310</name>
</gene>
<dbReference type="InterPro" id="IPR036942">
    <property type="entry name" value="Beta-barrel_TonB_sf"/>
</dbReference>
<evidence type="ECO:0000313" key="19">
    <source>
        <dbReference type="EMBL" id="KAA8997711.1"/>
    </source>
</evidence>
<dbReference type="NCBIfam" id="TIGR01783">
    <property type="entry name" value="TonB-siderophor"/>
    <property type="match status" value="1"/>
</dbReference>
<dbReference type="CDD" id="cd01347">
    <property type="entry name" value="ligand_gated_channel"/>
    <property type="match status" value="1"/>
</dbReference>
<keyword evidence="8" id="KW-0408">Iron</keyword>
<dbReference type="InterPro" id="IPR039426">
    <property type="entry name" value="TonB-dep_rcpt-like"/>
</dbReference>
<dbReference type="Pfam" id="PF07715">
    <property type="entry name" value="Plug"/>
    <property type="match status" value="1"/>
</dbReference>
<dbReference type="InterPro" id="IPR037066">
    <property type="entry name" value="Plug_dom_sf"/>
</dbReference>
<dbReference type="RefSeq" id="WP_150436410.1">
    <property type="nucleotide sequence ID" value="NZ_VYKJ01000010.1"/>
</dbReference>
<reference evidence="19 20" key="1">
    <citation type="submission" date="2019-09" db="EMBL/GenBank/DDBJ databases">
        <authorList>
            <person name="Li Y."/>
        </authorList>
    </citation>
    <scope>NUCLEOTIDE SEQUENCE [LARGE SCALE GENOMIC DNA]</scope>
    <source>
        <strain evidence="19 20">L3-3HA</strain>
    </source>
</reference>
<sequence>MHNKSTGQKIRPLALSPLLLITGVTLFPLAEACAAQVSQQEDTMLITAGGAENPEAPVKGFVAKQSLAGTKTATDINKTPQSISVVTRDQMDAQDVSSVSQALRYTPGVFTEYRGGSNRYDELYIRGFSYAPRFLDGLSYGNSASSQNGVIDPWLLERVEVVRGPASVLYGQVNPGGLVSMTSKRPVAETIRKVQFKTGDDNLAQAAFDFGGRLNDDGTLLYRLNAIALTKDTQTDDYKEQRFAIAPALTWQPNNDTTFTLLASFQRDPKAGYRNFLPAVGTVFNTSYGKIPHDFNVSDPNYNESWREQKSIGYRFEHIINDVFTIRQNVRYSDIEQRYRYLVYTNSASDTTLNRRAQVEWRKTKEIVLDNQLNAQFNTGALDHNLLIGLDYKGNKDDQTLARATAASIDWTHPLYGLNIDESTFDISTDQRQNLDQVGIYLQDQIEWNRWNLLLSGRQDWSEVRTSNFLTNSRQQQNDQKLTGRAGLLYAFDNGISPYVSASTSFEPVLERNNNSNKTFDPITGRQLEAGVKYQPTGSNTLATLAVYDLRQRNQLTRQNSAEDYKQIGEVRSRGLEAELRSQLTDELSVIASYSLTDTKTLRSETAGTEGKKLARVPRHLASLWANYTFQRGVLAGFTAGAGARYVGSSYGDSTNTFKVPSVDLYDAMLKYDLGQASSRLKGASVQVNVNNLLDKEYVSACGNTTSCFYGVGRTATLTVNYTW</sequence>
<comment type="similarity">
    <text evidence="2 14 15">Belongs to the TonB-dependent receptor family.</text>
</comment>
<evidence type="ECO:0000256" key="16">
    <source>
        <dbReference type="SAM" id="SignalP"/>
    </source>
</evidence>
<feature type="signal peptide" evidence="16">
    <location>
        <begin position="1"/>
        <end position="34"/>
    </location>
</feature>
<evidence type="ECO:0000256" key="6">
    <source>
        <dbReference type="ARBA" id="ARBA00022692"/>
    </source>
</evidence>
<keyword evidence="3 14" id="KW-0813">Transport</keyword>
<comment type="subcellular location">
    <subcellularLocation>
        <location evidence="1 14">Cell outer membrane</location>
        <topology evidence="1 14">Multi-pass membrane protein</topology>
    </subcellularLocation>
</comment>
<evidence type="ECO:0000256" key="2">
    <source>
        <dbReference type="ARBA" id="ARBA00009810"/>
    </source>
</evidence>
<dbReference type="InterPro" id="IPR012910">
    <property type="entry name" value="Plug_dom"/>
</dbReference>
<dbReference type="AlphaFoldDB" id="A0A5J5FW00"/>
<feature type="domain" description="TonB-dependent receptor-like beta-barrel" evidence="17">
    <location>
        <begin position="250"/>
        <end position="693"/>
    </location>
</feature>
<keyword evidence="9" id="KW-0406">Ion transport</keyword>
<dbReference type="GO" id="GO:0038023">
    <property type="term" value="F:signaling receptor activity"/>
    <property type="evidence" value="ECO:0007669"/>
    <property type="project" value="InterPro"/>
</dbReference>
<evidence type="ECO:0000256" key="13">
    <source>
        <dbReference type="ARBA" id="ARBA00023237"/>
    </source>
</evidence>
<evidence type="ECO:0000259" key="17">
    <source>
        <dbReference type="Pfam" id="PF00593"/>
    </source>
</evidence>
<dbReference type="PANTHER" id="PTHR32552">
    <property type="entry name" value="FERRICHROME IRON RECEPTOR-RELATED"/>
    <property type="match status" value="1"/>
</dbReference>
<keyword evidence="12 19" id="KW-0675">Receptor</keyword>
<evidence type="ECO:0000256" key="9">
    <source>
        <dbReference type="ARBA" id="ARBA00023065"/>
    </source>
</evidence>
<comment type="caution">
    <text evidence="19">The sequence shown here is derived from an EMBL/GenBank/DDBJ whole genome shotgun (WGS) entry which is preliminary data.</text>
</comment>
<evidence type="ECO:0000256" key="7">
    <source>
        <dbReference type="ARBA" id="ARBA00022729"/>
    </source>
</evidence>
<proteinExistence type="inferred from homology"/>
<name>A0A5J5FW00_9GAMM</name>
<evidence type="ECO:0000256" key="11">
    <source>
        <dbReference type="ARBA" id="ARBA00023136"/>
    </source>
</evidence>
<dbReference type="OrthoDB" id="127311at2"/>
<keyword evidence="13 14" id="KW-0998">Cell outer membrane</keyword>
<evidence type="ECO:0000256" key="14">
    <source>
        <dbReference type="PROSITE-ProRule" id="PRU01360"/>
    </source>
</evidence>
<dbReference type="InterPro" id="IPR010105">
    <property type="entry name" value="TonB_sidphr_rcpt"/>
</dbReference>
<evidence type="ECO:0000256" key="4">
    <source>
        <dbReference type="ARBA" id="ARBA00022452"/>
    </source>
</evidence>